<dbReference type="EMBL" id="JAHCLR010000009">
    <property type="protein sequence ID" value="MBS9533384.1"/>
    <property type="molecule type" value="Genomic_DNA"/>
</dbReference>
<evidence type="ECO:0000256" key="8">
    <source>
        <dbReference type="ARBA" id="ARBA00023277"/>
    </source>
</evidence>
<dbReference type="Gene3D" id="3.40.1190.20">
    <property type="match status" value="1"/>
</dbReference>
<keyword evidence="2 9" id="KW-0479">Metal-binding</keyword>
<organism evidence="11 12">
    <name type="scientific">Mycolicibacter acidiphilus</name>
    <dbReference type="NCBI Taxonomy" id="2835306"/>
    <lineage>
        <taxon>Bacteria</taxon>
        <taxon>Bacillati</taxon>
        <taxon>Actinomycetota</taxon>
        <taxon>Actinomycetes</taxon>
        <taxon>Mycobacteriales</taxon>
        <taxon>Mycobacteriaceae</taxon>
        <taxon>Mycolicibacter</taxon>
    </lineage>
</organism>
<keyword evidence="6 9" id="KW-0460">Magnesium</keyword>
<dbReference type="PANTHER" id="PTHR10584:SF166">
    <property type="entry name" value="RIBOKINASE"/>
    <property type="match status" value="1"/>
</dbReference>
<feature type="binding site" evidence="9">
    <location>
        <position position="228"/>
    </location>
    <ligand>
        <name>K(+)</name>
        <dbReference type="ChEBI" id="CHEBI:29103"/>
    </ligand>
</feature>
<comment type="subunit">
    <text evidence="9">Homodimer.</text>
</comment>
<evidence type="ECO:0000256" key="2">
    <source>
        <dbReference type="ARBA" id="ARBA00022723"/>
    </source>
</evidence>
<comment type="pathway">
    <text evidence="9">Carbohydrate metabolism; D-ribose degradation; D-ribose 5-phosphate from beta-D-ribopyranose: step 2/2.</text>
</comment>
<keyword evidence="7 9" id="KW-0630">Potassium</keyword>
<comment type="similarity">
    <text evidence="9">Belongs to the carbohydrate kinase PfkB family. Ribokinase subfamily.</text>
</comment>
<keyword evidence="12" id="KW-1185">Reference proteome</keyword>
<keyword evidence="4 9" id="KW-0418">Kinase</keyword>
<feature type="binding site" evidence="9">
    <location>
        <position position="183"/>
    </location>
    <ligand>
        <name>ATP</name>
        <dbReference type="ChEBI" id="CHEBI:30616"/>
    </ligand>
</feature>
<evidence type="ECO:0000313" key="11">
    <source>
        <dbReference type="EMBL" id="MBS9533384.1"/>
    </source>
</evidence>
<evidence type="ECO:0000313" key="12">
    <source>
        <dbReference type="Proteomes" id="UP001519535"/>
    </source>
</evidence>
<keyword evidence="3 9" id="KW-0547">Nucleotide-binding</keyword>
<keyword evidence="5 9" id="KW-0067">ATP-binding</keyword>
<feature type="binding site" evidence="9">
    <location>
        <begin position="200"/>
        <end position="205"/>
    </location>
    <ligand>
        <name>ATP</name>
        <dbReference type="ChEBI" id="CHEBI:30616"/>
    </ligand>
</feature>
<feature type="binding site" evidence="9">
    <location>
        <position position="260"/>
    </location>
    <ligand>
        <name>K(+)</name>
        <dbReference type="ChEBI" id="CHEBI:29103"/>
    </ligand>
</feature>
<feature type="binding site" evidence="9">
    <location>
        <position position="263"/>
    </location>
    <ligand>
        <name>K(+)</name>
        <dbReference type="ChEBI" id="CHEBI:29103"/>
    </ligand>
</feature>
<keyword evidence="9" id="KW-0963">Cytoplasm</keyword>
<evidence type="ECO:0000256" key="6">
    <source>
        <dbReference type="ARBA" id="ARBA00022842"/>
    </source>
</evidence>
<evidence type="ECO:0000256" key="7">
    <source>
        <dbReference type="ARBA" id="ARBA00022958"/>
    </source>
</evidence>
<dbReference type="InterPro" id="IPR011877">
    <property type="entry name" value="Ribokinase"/>
</dbReference>
<dbReference type="EC" id="2.7.1.15" evidence="9"/>
<dbReference type="HAMAP" id="MF_01987">
    <property type="entry name" value="Ribokinase"/>
    <property type="match status" value="1"/>
</dbReference>
<comment type="subcellular location">
    <subcellularLocation>
        <location evidence="9">Cytoplasm</location>
    </subcellularLocation>
</comment>
<dbReference type="InterPro" id="IPR011611">
    <property type="entry name" value="PfkB_dom"/>
</dbReference>
<comment type="caution">
    <text evidence="9">Lacks conserved residue(s) required for the propagation of feature annotation.</text>
</comment>
<accession>A0ABS5RGT2</accession>
<evidence type="ECO:0000256" key="1">
    <source>
        <dbReference type="ARBA" id="ARBA00022679"/>
    </source>
</evidence>
<name>A0ABS5RGT2_9MYCO</name>
<keyword evidence="8 9" id="KW-0119">Carbohydrate metabolism</keyword>
<evidence type="ECO:0000256" key="9">
    <source>
        <dbReference type="HAMAP-Rule" id="MF_01987"/>
    </source>
</evidence>
<feature type="binding site" evidence="9">
    <location>
        <begin position="40"/>
        <end position="44"/>
    </location>
    <ligand>
        <name>substrate</name>
    </ligand>
</feature>
<dbReference type="InterPro" id="IPR002139">
    <property type="entry name" value="Ribo/fructo_kinase"/>
</dbReference>
<feature type="binding site" evidence="9">
    <location>
        <position position="232"/>
    </location>
    <ligand>
        <name>substrate</name>
    </ligand>
</feature>
<keyword evidence="1 9" id="KW-0808">Transferase</keyword>
<proteinExistence type="inferred from homology"/>
<dbReference type="Pfam" id="PF00294">
    <property type="entry name" value="PfkB"/>
    <property type="match status" value="1"/>
</dbReference>
<comment type="caution">
    <text evidence="11">The sequence shown here is derived from an EMBL/GenBank/DDBJ whole genome shotgun (WGS) entry which is preliminary data.</text>
</comment>
<feature type="binding site" evidence="9">
    <location>
        <position position="139"/>
    </location>
    <ligand>
        <name>substrate</name>
    </ligand>
</feature>
<comment type="function">
    <text evidence="9">Catalyzes the phosphorylation of ribose at O-5 in a reaction requiring ATP and magnesium. The resulting D-ribose-5-phosphate can then be used either for sythesis of nucleotides, histidine, and tryptophan, or as a component of the pentose phosphate pathway.</text>
</comment>
<feature type="domain" description="Carbohydrate kinase PfkB" evidence="10">
    <location>
        <begin position="3"/>
        <end position="272"/>
    </location>
</feature>
<evidence type="ECO:0000256" key="4">
    <source>
        <dbReference type="ARBA" id="ARBA00022777"/>
    </source>
</evidence>
<evidence type="ECO:0000256" key="5">
    <source>
        <dbReference type="ARBA" id="ARBA00022840"/>
    </source>
</evidence>
<gene>
    <name evidence="9" type="primary">rbsK</name>
    <name evidence="11" type="ORF">KIH27_07235</name>
</gene>
<feature type="binding site" evidence="9">
    <location>
        <begin position="231"/>
        <end position="232"/>
    </location>
    <ligand>
        <name>ATP</name>
        <dbReference type="ChEBI" id="CHEBI:30616"/>
    </ligand>
</feature>
<evidence type="ECO:0000259" key="10">
    <source>
        <dbReference type="Pfam" id="PF00294"/>
    </source>
</evidence>
<dbReference type="Proteomes" id="UP001519535">
    <property type="component" value="Unassembled WGS sequence"/>
</dbReference>
<protein>
    <recommendedName>
        <fullName evidence="9">Ribokinase</fullName>
        <shortName evidence="9">RK</shortName>
        <ecNumber evidence="9">2.7.1.15</ecNumber>
    </recommendedName>
</protein>
<feature type="binding site" evidence="9">
    <location>
        <begin position="12"/>
        <end position="14"/>
    </location>
    <ligand>
        <name>substrate</name>
    </ligand>
</feature>
<comment type="cofactor">
    <cofactor evidence="9">
        <name>Mg(2+)</name>
        <dbReference type="ChEBI" id="CHEBI:18420"/>
    </cofactor>
    <text evidence="9">Requires a divalent cation, most likely magnesium in vivo, as an electrophilic catalyst to aid phosphoryl group transfer. It is the chelate of the metal and the nucleotide that is the actual substrate.</text>
</comment>
<dbReference type="InterPro" id="IPR029056">
    <property type="entry name" value="Ribokinase-like"/>
</dbReference>
<reference evidence="11 12" key="1">
    <citation type="submission" date="2021-05" db="EMBL/GenBank/DDBJ databases">
        <title>Mycobacterium acidophilum sp. nov., an extremely acid-tolerant member of the genus Mycobacterium.</title>
        <authorList>
            <person name="Xia J."/>
        </authorList>
    </citation>
    <scope>NUCLEOTIDE SEQUENCE [LARGE SCALE GENOMIC DNA]</scope>
    <source>
        <strain evidence="11 12">M1</strain>
    </source>
</reference>
<evidence type="ECO:0000256" key="3">
    <source>
        <dbReference type="ARBA" id="ARBA00022741"/>
    </source>
</evidence>
<dbReference type="PRINTS" id="PR00990">
    <property type="entry name" value="RIBOKINASE"/>
</dbReference>
<feature type="binding site" evidence="9">
    <location>
        <position position="265"/>
    </location>
    <ligand>
        <name>K(+)</name>
        <dbReference type="ChEBI" id="CHEBI:29103"/>
    </ligand>
</feature>
<feature type="binding site" evidence="9">
    <location>
        <position position="226"/>
    </location>
    <ligand>
        <name>K(+)</name>
        <dbReference type="ChEBI" id="CHEBI:29103"/>
    </ligand>
</feature>
<dbReference type="PANTHER" id="PTHR10584">
    <property type="entry name" value="SUGAR KINASE"/>
    <property type="match status" value="1"/>
</dbReference>
<comment type="activity regulation">
    <text evidence="9">Activated by a monovalent cation that binds near, but not in, the active site. The most likely occupant of the site in vivo is potassium. Ion binding induces a conformational change that may alter substrate affinity.</text>
</comment>
<sequence length="282" mass="27423">MTTRICVLGSVNSDTVLTVGTLPKPGETVPATAVLHTAGGKGANQAVAAARAGGRVRFIGAVGDDDAGVALRGHLAANDVDTADVATVPGPSGSAVITVDAAGENTIVVAAGANAALAPGPELLRTALADADVLLLQLEIPLPAAIAGARAARAAGVIVMLNASPAGVAVAELAALVDVVVLNKGEAAHWAWPVAHRVITLGARGARYLGGGREFTVPAVTVTPVDTSGAGDVFAGVLAACWPDGPEAAMRRACAAGALATLTPGAGDCAPSAAQIDAALSP</sequence>
<feature type="active site" description="Proton acceptor" evidence="9">
    <location>
        <position position="232"/>
    </location>
</feature>
<comment type="catalytic activity">
    <reaction evidence="9">
        <text>D-ribose + ATP = D-ribose 5-phosphate + ADP + H(+)</text>
        <dbReference type="Rhea" id="RHEA:13697"/>
        <dbReference type="ChEBI" id="CHEBI:15378"/>
        <dbReference type="ChEBI" id="CHEBI:30616"/>
        <dbReference type="ChEBI" id="CHEBI:47013"/>
        <dbReference type="ChEBI" id="CHEBI:78346"/>
        <dbReference type="ChEBI" id="CHEBI:456216"/>
        <dbReference type="EC" id="2.7.1.15"/>
    </reaction>
</comment>
<dbReference type="SUPFAM" id="SSF53613">
    <property type="entry name" value="Ribokinase-like"/>
    <property type="match status" value="1"/>
</dbReference>